<keyword evidence="2" id="KW-0732">Signal</keyword>
<comment type="caution">
    <text evidence="3">The sequence shown here is derived from an EMBL/GenBank/DDBJ whole genome shotgun (WGS) entry which is preliminary data.</text>
</comment>
<feature type="region of interest" description="Disordered" evidence="1">
    <location>
        <begin position="27"/>
        <end position="52"/>
    </location>
</feature>
<gene>
    <name evidence="3" type="ORF">EJC49_10530</name>
</gene>
<name>A0A3R9Y9T4_9HYPH</name>
<dbReference type="AlphaFoldDB" id="A0A3R9Y9T4"/>
<feature type="chain" id="PRO_5018596334" evidence="2">
    <location>
        <begin position="20"/>
        <end position="118"/>
    </location>
</feature>
<protein>
    <submittedName>
        <fullName evidence="3">Uncharacterized protein</fullName>
    </submittedName>
</protein>
<proteinExistence type="predicted"/>
<evidence type="ECO:0000256" key="2">
    <source>
        <dbReference type="SAM" id="SignalP"/>
    </source>
</evidence>
<evidence type="ECO:0000256" key="1">
    <source>
        <dbReference type="SAM" id="MobiDB-lite"/>
    </source>
</evidence>
<dbReference type="Proteomes" id="UP000278398">
    <property type="component" value="Unassembled WGS sequence"/>
</dbReference>
<dbReference type="EMBL" id="RWKW01000035">
    <property type="protein sequence ID" value="RST86413.1"/>
    <property type="molecule type" value="Genomic_DNA"/>
</dbReference>
<evidence type="ECO:0000313" key="3">
    <source>
        <dbReference type="EMBL" id="RST86413.1"/>
    </source>
</evidence>
<feature type="signal peptide" evidence="2">
    <location>
        <begin position="1"/>
        <end position="19"/>
    </location>
</feature>
<keyword evidence="4" id="KW-1185">Reference proteome</keyword>
<organism evidence="3 4">
    <name type="scientific">Aquibium carbonis</name>
    <dbReference type="NCBI Taxonomy" id="2495581"/>
    <lineage>
        <taxon>Bacteria</taxon>
        <taxon>Pseudomonadati</taxon>
        <taxon>Pseudomonadota</taxon>
        <taxon>Alphaproteobacteria</taxon>
        <taxon>Hyphomicrobiales</taxon>
        <taxon>Phyllobacteriaceae</taxon>
        <taxon>Aquibium</taxon>
    </lineage>
</organism>
<evidence type="ECO:0000313" key="4">
    <source>
        <dbReference type="Proteomes" id="UP000278398"/>
    </source>
</evidence>
<reference evidence="3 4" key="1">
    <citation type="submission" date="2018-12" db="EMBL/GenBank/DDBJ databases">
        <title>Mesorhizobium carbonis sp. nov., isolated from coal mine water.</title>
        <authorList>
            <person name="Xin W."/>
            <person name="Xu Z."/>
            <person name="Xiang F."/>
            <person name="Zhang J."/>
            <person name="Xi L."/>
            <person name="Liu J."/>
        </authorList>
    </citation>
    <scope>NUCLEOTIDE SEQUENCE [LARGE SCALE GENOMIC DNA]</scope>
    <source>
        <strain evidence="3 4">B2.3</strain>
    </source>
</reference>
<sequence>MPSILAVATMLALAGCAGMSIDDAVPAGARSSASAPVVGTGPSAPRQTGEFPNLNIVPKPATAQFTDAETSATTSELRLAQERARRTVQSLSAPGEGERLRVLGNTHGAAVLGEIEAR</sequence>
<dbReference type="OrthoDB" id="8115249at2"/>
<accession>A0A3R9Y9T4</accession>
<dbReference type="RefSeq" id="WP_126699884.1">
    <property type="nucleotide sequence ID" value="NZ_RWKW01000035.1"/>
</dbReference>